<dbReference type="SUPFAM" id="SSF50978">
    <property type="entry name" value="WD40 repeat-like"/>
    <property type="match status" value="1"/>
</dbReference>
<dbReference type="GO" id="GO:0046856">
    <property type="term" value="P:phosphatidylinositol dephosphorylation"/>
    <property type="evidence" value="ECO:0007669"/>
    <property type="project" value="InterPro"/>
</dbReference>
<dbReference type="EMBL" id="CBTN010000003">
    <property type="protein sequence ID" value="CDH49405.1"/>
    <property type="molecule type" value="Genomic_DNA"/>
</dbReference>
<feature type="compositionally biased region" description="Polar residues" evidence="1">
    <location>
        <begin position="52"/>
        <end position="66"/>
    </location>
</feature>
<evidence type="ECO:0000313" key="4">
    <source>
        <dbReference type="Proteomes" id="UP000027586"/>
    </source>
</evidence>
<dbReference type="InterPro" id="IPR036691">
    <property type="entry name" value="Endo/exonu/phosph_ase_sf"/>
</dbReference>
<dbReference type="SMART" id="SM00128">
    <property type="entry name" value="IPPc"/>
    <property type="match status" value="1"/>
</dbReference>
<feature type="compositionally biased region" description="Pro residues" evidence="1">
    <location>
        <begin position="1"/>
        <end position="14"/>
    </location>
</feature>
<feature type="region of interest" description="Disordered" evidence="1">
    <location>
        <begin position="1"/>
        <end position="83"/>
    </location>
</feature>
<organism evidence="3 4">
    <name type="scientific">Lichtheimia corymbifera JMRC:FSU:9682</name>
    <dbReference type="NCBI Taxonomy" id="1263082"/>
    <lineage>
        <taxon>Eukaryota</taxon>
        <taxon>Fungi</taxon>
        <taxon>Fungi incertae sedis</taxon>
        <taxon>Mucoromycota</taxon>
        <taxon>Mucoromycotina</taxon>
        <taxon>Mucoromycetes</taxon>
        <taxon>Mucorales</taxon>
        <taxon>Lichtheimiaceae</taxon>
        <taxon>Lichtheimia</taxon>
    </lineage>
</organism>
<gene>
    <name evidence="3" type="ORF">LCOR_01149.1</name>
</gene>
<dbReference type="InterPro" id="IPR001680">
    <property type="entry name" value="WD40_rpt"/>
</dbReference>
<feature type="compositionally biased region" description="Low complexity" evidence="1">
    <location>
        <begin position="17"/>
        <end position="33"/>
    </location>
</feature>
<dbReference type="InterPro" id="IPR036322">
    <property type="entry name" value="WD40_repeat_dom_sf"/>
</dbReference>
<dbReference type="InterPro" id="IPR000300">
    <property type="entry name" value="IPPc"/>
</dbReference>
<dbReference type="SMART" id="SM00320">
    <property type="entry name" value="WD40"/>
    <property type="match status" value="4"/>
</dbReference>
<dbReference type="Proteomes" id="UP000027586">
    <property type="component" value="Unassembled WGS sequence"/>
</dbReference>
<dbReference type="Gene3D" id="2.130.10.10">
    <property type="entry name" value="YVTN repeat-like/Quinoprotein amine dehydrogenase"/>
    <property type="match status" value="1"/>
</dbReference>
<keyword evidence="4" id="KW-1185">Reference proteome</keyword>
<dbReference type="InterPro" id="IPR015943">
    <property type="entry name" value="WD40/YVTN_repeat-like_dom_sf"/>
</dbReference>
<evidence type="ECO:0000256" key="1">
    <source>
        <dbReference type="SAM" id="MobiDB-lite"/>
    </source>
</evidence>
<proteinExistence type="predicted"/>
<dbReference type="SUPFAM" id="SSF56219">
    <property type="entry name" value="DNase I-like"/>
    <property type="match status" value="1"/>
</dbReference>
<name>A0A068RI61_9FUNG</name>
<dbReference type="PANTHER" id="PTHR11200:SF240">
    <property type="entry name" value="INOSITOL POLYPHOSPHATE 5-PHOSPHATASE C9G1.10C-RELATED"/>
    <property type="match status" value="1"/>
</dbReference>
<dbReference type="OrthoDB" id="2248459at2759"/>
<dbReference type="STRING" id="1263082.A0A068RI61"/>
<sequence length="911" mass="103736">MHVDLPTPPLPPPCSATTTMLDTTTNTPFNTTTPGPPPSISTSCESPRRPEMTTTPTKRHSSSGGIPTSPEERPPLPRRNRSRSLHLPGFREDLEAFIVPALPRKLVAHHHLEPSPPPPQYPHSRFLNRCPPCIGNVKRTIPTQHHSAPRAVAAASDLRLATASYSIRMWDSMTGDLLDTLTPNPTTHQEMTDKVTCLAFAPTRIPHQDGWFLWAGLEDGHLTVIDTHHHQHDKKNMTGLHAHKTAIRLILRVHNTEIWTIDDSGALRRWPAPHHNNNNTDCTLDGITHDGYNHRVTPQALAAVVVDDDANDCYHLVMTSGKTLDVYRFVPWHSSQGRTHVRMPCAVKTMPRGFGLITQMVLLSHYKNSQPHIACAHDTGIISIWCTRTWELVQQVVVSSYSIAAMALSNDRFLWAGYKTGMIYIYDISDPNAWAVVKAWEAHQAPVIKLLPNENMLGICYKPCIEQVISVDAHANVKVWDGRLEAYQKERQIQEQRERFTDYRSTRIMVCSWNIDACSPENLNGEDDALLRKWLESMDDPDLIVIGLQEIVDLESKRQTAKSMLFNRKKRDAWDVDPALLAAAIPQYQAWTDYLTSVVQSNFKMPYTLIKSEHLVGLFSLIFVKQDQEKRVNHTTSAVVKTGLKVMRKSIHGNKGAVAIRLTLDDASLCFVNCHLAAGQSRADHRNADAEEILKSARFDPLAKHMDDSTILDHDHVFFSGDLNYRIDKWTRDNVIEWLTMDDKNMAYKELLDVDQLVQQRRRNPLLKLAMFDEAPITFNPTYKYNVGKDTYDSSEKKRVPAWCDRILFYNVPQPMFYRRHEVKASDHRPISAGFELLVKSIRQEEKQKVEHEVEAKWNKTVAEIIQDHKARYVADFGQCTVDQARERLIKVDWDVERAVCELVGVQAHQK</sequence>
<accession>A0A068RI61</accession>
<reference evidence="3" key="1">
    <citation type="submission" date="2013-08" db="EMBL/GenBank/DDBJ databases">
        <title>Gene expansion shapes genome architecture in the human pathogen Lichtheimia corymbifera: an evolutionary genomics analysis in the ancient terrestrial Mucorales (Mucoromycotina).</title>
        <authorList>
            <person name="Schwartze V.U."/>
            <person name="Winter S."/>
            <person name="Shelest E."/>
            <person name="Marcet-Houben M."/>
            <person name="Horn F."/>
            <person name="Wehner S."/>
            <person name="Hoffmann K."/>
            <person name="Riege K."/>
            <person name="Sammeth M."/>
            <person name="Nowrousian M."/>
            <person name="Valiante V."/>
            <person name="Linde J."/>
            <person name="Jacobsen I.D."/>
            <person name="Marz M."/>
            <person name="Brakhage A.A."/>
            <person name="Gabaldon T."/>
            <person name="Bocker S."/>
            <person name="Voigt K."/>
        </authorList>
    </citation>
    <scope>NUCLEOTIDE SEQUENCE [LARGE SCALE GENOMIC DNA]</scope>
    <source>
        <strain evidence="3">FSU 9682</strain>
    </source>
</reference>
<evidence type="ECO:0000259" key="2">
    <source>
        <dbReference type="SMART" id="SM00128"/>
    </source>
</evidence>
<evidence type="ECO:0000313" key="3">
    <source>
        <dbReference type="EMBL" id="CDH49405.1"/>
    </source>
</evidence>
<protein>
    <submittedName>
        <fullName evidence="3">Inositol polyphosphate</fullName>
    </submittedName>
</protein>
<dbReference type="Gene3D" id="3.60.10.10">
    <property type="entry name" value="Endonuclease/exonuclease/phosphatase"/>
    <property type="match status" value="1"/>
</dbReference>
<dbReference type="InterPro" id="IPR046985">
    <property type="entry name" value="IP5"/>
</dbReference>
<dbReference type="GO" id="GO:0004439">
    <property type="term" value="F:phosphatidylinositol-4,5-bisphosphate 5-phosphatase activity"/>
    <property type="evidence" value="ECO:0007669"/>
    <property type="project" value="TreeGrafter"/>
</dbReference>
<feature type="domain" description="Inositol polyphosphate-related phosphatase" evidence="2">
    <location>
        <begin position="504"/>
        <end position="843"/>
    </location>
</feature>
<dbReference type="PANTHER" id="PTHR11200">
    <property type="entry name" value="INOSITOL 5-PHOSPHATASE"/>
    <property type="match status" value="1"/>
</dbReference>
<comment type="caution">
    <text evidence="3">The sequence shown here is derived from an EMBL/GenBank/DDBJ whole genome shotgun (WGS) entry which is preliminary data.</text>
</comment>
<dbReference type="AlphaFoldDB" id="A0A068RI61"/>
<dbReference type="VEuPathDB" id="FungiDB:LCOR_01149.1"/>
<dbReference type="Pfam" id="PF22669">
    <property type="entry name" value="Exo_endo_phos2"/>
    <property type="match status" value="1"/>
</dbReference>